<protein>
    <recommendedName>
        <fullName evidence="3">WG repeat-containing protein</fullName>
    </recommendedName>
</protein>
<comment type="caution">
    <text evidence="1">The sequence shown here is derived from an EMBL/GenBank/DDBJ whole genome shotgun (WGS) entry which is preliminary data.</text>
</comment>
<reference evidence="1" key="1">
    <citation type="submission" date="2020-10" db="EMBL/GenBank/DDBJ databases">
        <authorList>
            <person name="Gilroy R."/>
        </authorList>
    </citation>
    <scope>NUCLEOTIDE SEQUENCE</scope>
    <source>
        <strain evidence="1">ChiSjej4B22-8148</strain>
    </source>
</reference>
<dbReference type="Proteomes" id="UP000886757">
    <property type="component" value="Unassembled WGS sequence"/>
</dbReference>
<accession>A0A9D1AAU3</accession>
<evidence type="ECO:0000313" key="1">
    <source>
        <dbReference type="EMBL" id="HIR12970.1"/>
    </source>
</evidence>
<evidence type="ECO:0008006" key="3">
    <source>
        <dbReference type="Google" id="ProtNLM"/>
    </source>
</evidence>
<reference evidence="1" key="2">
    <citation type="journal article" date="2021" name="PeerJ">
        <title>Extensive microbial diversity within the chicken gut microbiome revealed by metagenomics and culture.</title>
        <authorList>
            <person name="Gilroy R."/>
            <person name="Ravi A."/>
            <person name="Getino M."/>
            <person name="Pursley I."/>
            <person name="Horton D.L."/>
            <person name="Alikhan N.F."/>
            <person name="Baker D."/>
            <person name="Gharbi K."/>
            <person name="Hall N."/>
            <person name="Watson M."/>
            <person name="Adriaenssens E.M."/>
            <person name="Foster-Nyarko E."/>
            <person name="Jarju S."/>
            <person name="Secka A."/>
            <person name="Antonio M."/>
            <person name="Oren A."/>
            <person name="Chaudhuri R.R."/>
            <person name="La Ragione R."/>
            <person name="Hildebrand F."/>
            <person name="Pallen M.J."/>
        </authorList>
    </citation>
    <scope>NUCLEOTIDE SEQUENCE</scope>
    <source>
        <strain evidence="1">ChiSjej4B22-8148</strain>
    </source>
</reference>
<gene>
    <name evidence="1" type="ORF">IAB31_03490</name>
</gene>
<dbReference type="AlphaFoldDB" id="A0A9D1AAU3"/>
<sequence>MRGILKTAGFLLILWFLLRSISGIEEGKEELELPEGMVYLYSQKEEFDSQLSEADHLAVFDGKGSPIFEMEAPAYIENVMLPEGTLLGKWTGLIPSDALLFITTPYRLSGSKEREAGVWDTATRSWILEMEAGMFSFREEAGKLSSFARGAESYDAGFHPIQKEEQDFFEIGGQTFYNASDALGKNYIARADDSCFLNLEDFLLKNGLMEAPLPQDGLELFQTIGEQYLIVGGSYNDSTILDDTSTYRELRYLSDVNGNLLYQNWNRSGIGYARDQYGNLDKRYLEFSDDGGKPSQFLDLETGEEITVPEGWSDLQYKKDGLFLLENQQDYCIYDASDHSQGLSFRTKLFRDRIFLFGKRSYAIQSRSGAQYNQLVLERREVDLGTDTEFLAIIPGENPVILEGGQDGACTVSYILDAEGKLLYQGDGNVRGADGPYYLEQDGTEYRISMNGE</sequence>
<proteinExistence type="predicted"/>
<evidence type="ECO:0000313" key="2">
    <source>
        <dbReference type="Proteomes" id="UP000886757"/>
    </source>
</evidence>
<dbReference type="EMBL" id="DVGK01000043">
    <property type="protein sequence ID" value="HIR12970.1"/>
    <property type="molecule type" value="Genomic_DNA"/>
</dbReference>
<name>A0A9D1AAU3_9FIRM</name>
<organism evidence="1 2">
    <name type="scientific">Candidatus Choladousia intestinavium</name>
    <dbReference type="NCBI Taxonomy" id="2840727"/>
    <lineage>
        <taxon>Bacteria</taxon>
        <taxon>Bacillati</taxon>
        <taxon>Bacillota</taxon>
        <taxon>Clostridia</taxon>
        <taxon>Lachnospirales</taxon>
        <taxon>Lachnospiraceae</taxon>
        <taxon>Lachnospiraceae incertae sedis</taxon>
        <taxon>Candidatus Choladousia</taxon>
    </lineage>
</organism>